<evidence type="ECO:0000259" key="1">
    <source>
        <dbReference type="PROSITE" id="PS50887"/>
    </source>
</evidence>
<dbReference type="SUPFAM" id="SSF55073">
    <property type="entry name" value="Nucleotide cyclase"/>
    <property type="match status" value="1"/>
</dbReference>
<dbReference type="SUPFAM" id="SSF55781">
    <property type="entry name" value="GAF domain-like"/>
    <property type="match status" value="1"/>
</dbReference>
<evidence type="ECO:0000313" key="2">
    <source>
        <dbReference type="EMBL" id="ABN61513.1"/>
    </source>
</evidence>
<dbReference type="SMART" id="SM00065">
    <property type="entry name" value="GAF"/>
    <property type="match status" value="1"/>
</dbReference>
<dbReference type="HOGENOM" id="CLU_000445_11_32_6"/>
<dbReference type="Gene3D" id="3.30.70.270">
    <property type="match status" value="1"/>
</dbReference>
<sequence>MKLPKIPDDEQVRLSQLRALAILDTPSEERFDCVTRMAKRLFGVPIALVSLVDENRQWFKSCFGLDVSETERSISFCGHAILNKSALVINDATLDERFFDNPLVIGEPYIRFYAGQPLRTLSGQGLGTLCIIDQTPRDFSDEDITMLANLAGMVEREIMAVQLTISDELTKISNRRGFLTLTRYCLEVCKRGSFPASLVFFDLDKFKEINDAHGHAEGDRALKIFADEMMGSFRTSDIFARLGGDEFVVLLTNTSTEGIQQLIVRFKASLRSRCTSDCLPYFIEFSFGFVDYEPLKHESIEDMLIEADKAMYENKKSKHNA</sequence>
<dbReference type="KEGG" id="sbl:Sbal_2011"/>
<accession>A3D450</accession>
<dbReference type="Pfam" id="PF00990">
    <property type="entry name" value="GGDEF"/>
    <property type="match status" value="1"/>
</dbReference>
<dbReference type="PANTHER" id="PTHR43102">
    <property type="entry name" value="SLR1143 PROTEIN"/>
    <property type="match status" value="1"/>
</dbReference>
<keyword evidence="3" id="KW-1185">Reference proteome</keyword>
<dbReference type="PANTHER" id="PTHR43102:SF2">
    <property type="entry name" value="GAF DOMAIN-CONTAINING PROTEIN"/>
    <property type="match status" value="1"/>
</dbReference>
<dbReference type="STRING" id="325240.Sbal_2011"/>
<dbReference type="Proteomes" id="UP000001557">
    <property type="component" value="Chromosome"/>
</dbReference>
<dbReference type="RefSeq" id="WP_011846733.1">
    <property type="nucleotide sequence ID" value="NC_009052.1"/>
</dbReference>
<protein>
    <submittedName>
        <fullName evidence="2">Diguanylate cyclase with GAF sensor</fullName>
    </submittedName>
</protein>
<dbReference type="InterPro" id="IPR029787">
    <property type="entry name" value="Nucleotide_cyclase"/>
</dbReference>
<dbReference type="NCBIfam" id="TIGR00254">
    <property type="entry name" value="GGDEF"/>
    <property type="match status" value="1"/>
</dbReference>
<gene>
    <name evidence="2" type="ordered locus">Sbal_2011</name>
</gene>
<name>A3D450_SHEB5</name>
<dbReference type="InterPro" id="IPR029016">
    <property type="entry name" value="GAF-like_dom_sf"/>
</dbReference>
<dbReference type="Pfam" id="PF01590">
    <property type="entry name" value="GAF"/>
    <property type="match status" value="1"/>
</dbReference>
<evidence type="ECO:0000313" key="3">
    <source>
        <dbReference type="Proteomes" id="UP000001557"/>
    </source>
</evidence>
<feature type="domain" description="GGDEF" evidence="1">
    <location>
        <begin position="194"/>
        <end position="321"/>
    </location>
</feature>
<reference evidence="2 3" key="1">
    <citation type="submission" date="2007-02" db="EMBL/GenBank/DDBJ databases">
        <title>Complete sequence of chromosome of Shewanella baltica OS155.</title>
        <authorList>
            <consortium name="US DOE Joint Genome Institute"/>
            <person name="Copeland A."/>
            <person name="Lucas S."/>
            <person name="Lapidus A."/>
            <person name="Barry K."/>
            <person name="Detter J.C."/>
            <person name="Glavina del Rio T."/>
            <person name="Hammon N."/>
            <person name="Israni S."/>
            <person name="Dalin E."/>
            <person name="Tice H."/>
            <person name="Pitluck S."/>
            <person name="Sims D.R."/>
            <person name="Brettin T."/>
            <person name="Bruce D."/>
            <person name="Han C."/>
            <person name="Tapia R."/>
            <person name="Brainard J."/>
            <person name="Schmutz J."/>
            <person name="Larimer F."/>
            <person name="Land M."/>
            <person name="Hauser L."/>
            <person name="Kyrpides N."/>
            <person name="Mikhailova N."/>
            <person name="Brettar I."/>
            <person name="Klappenbach J."/>
            <person name="Konstantinidis K."/>
            <person name="Rodrigues J."/>
            <person name="Tiedje J."/>
            <person name="Richardson P."/>
        </authorList>
    </citation>
    <scope>NUCLEOTIDE SEQUENCE [LARGE SCALE GENOMIC DNA]</scope>
    <source>
        <strain evidence="3">OS155 / ATCC BAA-1091</strain>
    </source>
</reference>
<dbReference type="InterPro" id="IPR043128">
    <property type="entry name" value="Rev_trsase/Diguanyl_cyclase"/>
</dbReference>
<dbReference type="OrthoDB" id="9812358at2"/>
<dbReference type="Gene3D" id="3.30.450.40">
    <property type="match status" value="1"/>
</dbReference>
<organism evidence="2 3">
    <name type="scientific">Shewanella baltica (strain OS155 / ATCC BAA-1091)</name>
    <dbReference type="NCBI Taxonomy" id="325240"/>
    <lineage>
        <taxon>Bacteria</taxon>
        <taxon>Pseudomonadati</taxon>
        <taxon>Pseudomonadota</taxon>
        <taxon>Gammaproteobacteria</taxon>
        <taxon>Alteromonadales</taxon>
        <taxon>Shewanellaceae</taxon>
        <taxon>Shewanella</taxon>
    </lineage>
</organism>
<dbReference type="SMART" id="SM00267">
    <property type="entry name" value="GGDEF"/>
    <property type="match status" value="1"/>
</dbReference>
<proteinExistence type="predicted"/>
<dbReference type="CDD" id="cd01949">
    <property type="entry name" value="GGDEF"/>
    <property type="match status" value="1"/>
</dbReference>
<dbReference type="AlphaFoldDB" id="A3D450"/>
<dbReference type="InterPro" id="IPR000160">
    <property type="entry name" value="GGDEF_dom"/>
</dbReference>
<dbReference type="InterPro" id="IPR003018">
    <property type="entry name" value="GAF"/>
</dbReference>
<dbReference type="PROSITE" id="PS50887">
    <property type="entry name" value="GGDEF"/>
    <property type="match status" value="1"/>
</dbReference>
<dbReference type="EMBL" id="CP000563">
    <property type="protein sequence ID" value="ABN61513.1"/>
    <property type="molecule type" value="Genomic_DNA"/>
</dbReference>